<accession>A0A923HTP3</accession>
<evidence type="ECO:0000313" key="1">
    <source>
        <dbReference type="EMBL" id="MBC3879881.1"/>
    </source>
</evidence>
<dbReference type="AlphaFoldDB" id="A0A923HTP3"/>
<dbReference type="Pfam" id="PF14357">
    <property type="entry name" value="DUF4404"/>
    <property type="match status" value="1"/>
</dbReference>
<dbReference type="EMBL" id="JACOFZ010000001">
    <property type="protein sequence ID" value="MBC3879881.1"/>
    <property type="molecule type" value="Genomic_DNA"/>
</dbReference>
<dbReference type="RefSeq" id="WP_186915559.1">
    <property type="nucleotide sequence ID" value="NZ_JACOFZ010000001.1"/>
</dbReference>
<proteinExistence type="predicted"/>
<comment type="caution">
    <text evidence="1">The sequence shown here is derived from an EMBL/GenBank/DDBJ whole genome shotgun (WGS) entry which is preliminary data.</text>
</comment>
<evidence type="ECO:0000313" key="2">
    <source>
        <dbReference type="Proteomes" id="UP000627446"/>
    </source>
</evidence>
<keyword evidence="2" id="KW-1185">Reference proteome</keyword>
<sequence>MKREMLKGLLKQLHDGLQHTDEVDAEMKQMLQSLNGDIEKVLAAKEAPDDPVFAALSDKSKEIYARFAVQHPKLEPALRELGSMLEKIGV</sequence>
<dbReference type="Proteomes" id="UP000627446">
    <property type="component" value="Unassembled WGS sequence"/>
</dbReference>
<protein>
    <submittedName>
        <fullName evidence="1">DUF4404 family protein</fullName>
    </submittedName>
</protein>
<gene>
    <name evidence="1" type="ORF">H8K36_00705</name>
</gene>
<reference evidence="1" key="1">
    <citation type="submission" date="2020-08" db="EMBL/GenBank/DDBJ databases">
        <title>Novel species isolated from subtropical streams in China.</title>
        <authorList>
            <person name="Lu H."/>
        </authorList>
    </citation>
    <scope>NUCLEOTIDE SEQUENCE</scope>
    <source>
        <strain evidence="1">LX22W</strain>
    </source>
</reference>
<organism evidence="1 2">
    <name type="scientific">Undibacterium nitidum</name>
    <dbReference type="NCBI Taxonomy" id="2762298"/>
    <lineage>
        <taxon>Bacteria</taxon>
        <taxon>Pseudomonadati</taxon>
        <taxon>Pseudomonadota</taxon>
        <taxon>Betaproteobacteria</taxon>
        <taxon>Burkholderiales</taxon>
        <taxon>Oxalobacteraceae</taxon>
        <taxon>Undibacterium</taxon>
    </lineage>
</organism>
<dbReference type="InterPro" id="IPR025516">
    <property type="entry name" value="DUF4404"/>
</dbReference>
<name>A0A923HTP3_9BURK</name>